<dbReference type="GO" id="GO:0032259">
    <property type="term" value="P:methylation"/>
    <property type="evidence" value="ECO:0007669"/>
    <property type="project" value="UniProtKB-KW"/>
</dbReference>
<name>A0A2M9FYB7_9PROT</name>
<dbReference type="InterPro" id="IPR036388">
    <property type="entry name" value="WH-like_DNA-bd_sf"/>
</dbReference>
<protein>
    <recommendedName>
        <fullName evidence="8">O-methyltransferase domain-containing protein</fullName>
    </recommendedName>
</protein>
<gene>
    <name evidence="6" type="ORF">CVT23_17150</name>
</gene>
<reference evidence="6 7" key="1">
    <citation type="submission" date="2017-11" db="EMBL/GenBank/DDBJ databases">
        <title>Draft genome sequence of Rhizobiales bacterium SY3-13.</title>
        <authorList>
            <person name="Sun C."/>
        </authorList>
    </citation>
    <scope>NUCLEOTIDE SEQUENCE [LARGE SCALE GENOMIC DNA]</scope>
    <source>
        <strain evidence="6 7">SY3-13</strain>
    </source>
</reference>
<evidence type="ECO:0000259" key="5">
    <source>
        <dbReference type="Pfam" id="PF08100"/>
    </source>
</evidence>
<dbReference type="Gene3D" id="3.40.50.150">
    <property type="entry name" value="Vaccinia Virus protein VP39"/>
    <property type="match status" value="1"/>
</dbReference>
<dbReference type="AlphaFoldDB" id="A0A2M9FYB7"/>
<dbReference type="InterPro" id="IPR029063">
    <property type="entry name" value="SAM-dependent_MTases_sf"/>
</dbReference>
<dbReference type="Pfam" id="PF00891">
    <property type="entry name" value="Methyltransf_2"/>
    <property type="match status" value="1"/>
</dbReference>
<dbReference type="CDD" id="cd02440">
    <property type="entry name" value="AdoMet_MTases"/>
    <property type="match status" value="1"/>
</dbReference>
<dbReference type="InterPro" id="IPR036390">
    <property type="entry name" value="WH_DNA-bd_sf"/>
</dbReference>
<evidence type="ECO:0000256" key="3">
    <source>
        <dbReference type="ARBA" id="ARBA00022691"/>
    </source>
</evidence>
<evidence type="ECO:0000256" key="1">
    <source>
        <dbReference type="ARBA" id="ARBA00022603"/>
    </source>
</evidence>
<dbReference type="InterPro" id="IPR016461">
    <property type="entry name" value="COMT-like"/>
</dbReference>
<sequence length="335" mass="36169">MAGPKIDTVRLQRISKGYWEAGAFFAAIDLEAFTLIDAGKNTVEKLGAAAGIGALNAERLLDALAGMDLVTRDASGVYANPPDVDRFLVKGKPGYAGAWMCFLRESWPDWNRMAEILKQDTPADRLGMYDDLTEESARAYHEATYSIGLGAARKFHREVDLSGRRRIMDLGGGSGAYCIVAADTYPEIEGVVLDLPPVVPVARDYIAKHGVGDRVSAEVCDFTADPLPRGCDVAIQASNLPIYDRAIIGALVQRIHDALEPGGEYHLIGEMVDDDRMGPIGPALWGLYEAIPGSTGHAHSIAECIGYLEAAGFENVTATEFIPKTLTRVTGSKRR</sequence>
<dbReference type="RefSeq" id="WP_109795757.1">
    <property type="nucleotide sequence ID" value="NZ_PHIG01000044.1"/>
</dbReference>
<evidence type="ECO:0008006" key="8">
    <source>
        <dbReference type="Google" id="ProtNLM"/>
    </source>
</evidence>
<dbReference type="OrthoDB" id="9766840at2"/>
<dbReference type="GO" id="GO:0008171">
    <property type="term" value="F:O-methyltransferase activity"/>
    <property type="evidence" value="ECO:0007669"/>
    <property type="project" value="InterPro"/>
</dbReference>
<dbReference type="PROSITE" id="PS51683">
    <property type="entry name" value="SAM_OMT_II"/>
    <property type="match status" value="1"/>
</dbReference>
<organism evidence="6 7">
    <name type="scientific">Minwuia thermotolerans</name>
    <dbReference type="NCBI Taxonomy" id="2056226"/>
    <lineage>
        <taxon>Bacteria</taxon>
        <taxon>Pseudomonadati</taxon>
        <taxon>Pseudomonadota</taxon>
        <taxon>Alphaproteobacteria</taxon>
        <taxon>Minwuiales</taxon>
        <taxon>Minwuiaceae</taxon>
        <taxon>Minwuia</taxon>
    </lineage>
</organism>
<evidence type="ECO:0000256" key="2">
    <source>
        <dbReference type="ARBA" id="ARBA00022679"/>
    </source>
</evidence>
<comment type="caution">
    <text evidence="6">The sequence shown here is derived from an EMBL/GenBank/DDBJ whole genome shotgun (WGS) entry which is preliminary data.</text>
</comment>
<dbReference type="GO" id="GO:0046983">
    <property type="term" value="F:protein dimerization activity"/>
    <property type="evidence" value="ECO:0007669"/>
    <property type="project" value="InterPro"/>
</dbReference>
<keyword evidence="1" id="KW-0489">Methyltransferase</keyword>
<feature type="domain" description="O-methyltransferase dimerisation" evidence="5">
    <location>
        <begin position="14"/>
        <end position="82"/>
    </location>
</feature>
<dbReference type="SUPFAM" id="SSF46785">
    <property type="entry name" value="Winged helix' DNA-binding domain"/>
    <property type="match status" value="1"/>
</dbReference>
<accession>A0A2M9FYB7</accession>
<dbReference type="SUPFAM" id="SSF53335">
    <property type="entry name" value="S-adenosyl-L-methionine-dependent methyltransferases"/>
    <property type="match status" value="1"/>
</dbReference>
<dbReference type="Pfam" id="PF08100">
    <property type="entry name" value="Dimerisation"/>
    <property type="match status" value="1"/>
</dbReference>
<evidence type="ECO:0000313" key="6">
    <source>
        <dbReference type="EMBL" id="PJK28429.1"/>
    </source>
</evidence>
<dbReference type="Proteomes" id="UP000229498">
    <property type="component" value="Unassembled WGS sequence"/>
</dbReference>
<keyword evidence="3" id="KW-0949">S-adenosyl-L-methionine</keyword>
<dbReference type="InterPro" id="IPR012967">
    <property type="entry name" value="COMT_dimerisation"/>
</dbReference>
<evidence type="ECO:0000313" key="7">
    <source>
        <dbReference type="Proteomes" id="UP000229498"/>
    </source>
</evidence>
<evidence type="ECO:0000259" key="4">
    <source>
        <dbReference type="Pfam" id="PF00891"/>
    </source>
</evidence>
<dbReference type="InterPro" id="IPR001077">
    <property type="entry name" value="COMT_C"/>
</dbReference>
<dbReference type="PANTHER" id="PTHR43712">
    <property type="entry name" value="PUTATIVE (AFU_ORTHOLOGUE AFUA_4G14580)-RELATED"/>
    <property type="match status" value="1"/>
</dbReference>
<feature type="domain" description="O-methyltransferase C-terminal" evidence="4">
    <location>
        <begin position="152"/>
        <end position="314"/>
    </location>
</feature>
<keyword evidence="2" id="KW-0808">Transferase</keyword>
<proteinExistence type="predicted"/>
<dbReference type="Gene3D" id="1.10.10.10">
    <property type="entry name" value="Winged helix-like DNA-binding domain superfamily/Winged helix DNA-binding domain"/>
    <property type="match status" value="1"/>
</dbReference>
<dbReference type="PANTHER" id="PTHR43712:SF2">
    <property type="entry name" value="O-METHYLTRANSFERASE CICE"/>
    <property type="match status" value="1"/>
</dbReference>
<keyword evidence="7" id="KW-1185">Reference proteome</keyword>
<dbReference type="EMBL" id="PHIG01000044">
    <property type="protein sequence ID" value="PJK28429.1"/>
    <property type="molecule type" value="Genomic_DNA"/>
</dbReference>